<evidence type="ECO:0000313" key="2">
    <source>
        <dbReference type="EMBL" id="KAG8587097.1"/>
    </source>
</evidence>
<keyword evidence="3" id="KW-1185">Reference proteome</keyword>
<dbReference type="Proteomes" id="UP000824782">
    <property type="component" value="Unassembled WGS sequence"/>
</dbReference>
<organism evidence="2 3">
    <name type="scientific">Engystomops pustulosus</name>
    <name type="common">Tungara frog</name>
    <name type="synonym">Physalaemus pustulosus</name>
    <dbReference type="NCBI Taxonomy" id="76066"/>
    <lineage>
        <taxon>Eukaryota</taxon>
        <taxon>Metazoa</taxon>
        <taxon>Chordata</taxon>
        <taxon>Craniata</taxon>
        <taxon>Vertebrata</taxon>
        <taxon>Euteleostomi</taxon>
        <taxon>Amphibia</taxon>
        <taxon>Batrachia</taxon>
        <taxon>Anura</taxon>
        <taxon>Neobatrachia</taxon>
        <taxon>Hyloidea</taxon>
        <taxon>Leptodactylidae</taxon>
        <taxon>Leiuperinae</taxon>
        <taxon>Engystomops</taxon>
    </lineage>
</organism>
<evidence type="ECO:0000313" key="3">
    <source>
        <dbReference type="Proteomes" id="UP000824782"/>
    </source>
</evidence>
<keyword evidence="1" id="KW-0175">Coiled coil</keyword>
<sequence>METNTIPSPTVKTINSLNKNGVQYISQDLKSYPEKYIIDRYNDTCVRKKVKDWGTDLTQDNWRQMEWESKYRMSGSCESIFSQALIQSPSWTVLKSSKSQDAITLNQNNSDQKNELECSEIVEDVVGDEVQFCQKVEETKSDGQHNLCDVSHSVSQMGNSNSEMSMSEFLPEHGKFNDERLHYFLQEENNYETQKKHEEVGSEKSQAAELVGSQKISVSLLKSILVEREFKINDLTKEIRKVQSENLHLLEERQCLLSENERLKQEVEAMAVAKERKKQDLILSFDPCSPLVLQKEISNLKNQINDLQEANESAILELAKADEEILQQKKGICKDEIRIFSKACRFTRRNKDS</sequence>
<protein>
    <submittedName>
        <fullName evidence="2">Uncharacterized protein</fullName>
    </submittedName>
</protein>
<evidence type="ECO:0000256" key="1">
    <source>
        <dbReference type="SAM" id="Coils"/>
    </source>
</evidence>
<comment type="caution">
    <text evidence="2">The sequence shown here is derived from an EMBL/GenBank/DDBJ whole genome shotgun (WGS) entry which is preliminary data.</text>
</comment>
<proteinExistence type="predicted"/>
<reference evidence="2" key="1">
    <citation type="thesis" date="2020" institute="ProQuest LLC" country="789 East Eisenhower Parkway, Ann Arbor, MI, USA">
        <title>Comparative Genomics and Chromosome Evolution.</title>
        <authorList>
            <person name="Mudd A.B."/>
        </authorList>
    </citation>
    <scope>NUCLEOTIDE SEQUENCE</scope>
    <source>
        <strain evidence="2">237g6f4</strain>
        <tissue evidence="2">Blood</tissue>
    </source>
</reference>
<dbReference type="AlphaFoldDB" id="A0AAV7CPS5"/>
<name>A0AAV7CPS5_ENGPU</name>
<accession>A0AAV7CPS5</accession>
<feature type="coiled-coil region" evidence="1">
    <location>
        <begin position="232"/>
        <end position="324"/>
    </location>
</feature>
<gene>
    <name evidence="2" type="ORF">GDO81_005569</name>
</gene>
<dbReference type="EMBL" id="WNYA01000002">
    <property type="protein sequence ID" value="KAG8587097.1"/>
    <property type="molecule type" value="Genomic_DNA"/>
</dbReference>